<reference evidence="3" key="1">
    <citation type="submission" date="2021-09" db="EMBL/GenBank/DDBJ databases">
        <authorList>
            <consortium name="AG Swart"/>
            <person name="Singh M."/>
            <person name="Singh A."/>
            <person name="Seah K."/>
            <person name="Emmerich C."/>
        </authorList>
    </citation>
    <scope>NUCLEOTIDE SEQUENCE</scope>
    <source>
        <strain evidence="3">ATCC30299</strain>
    </source>
</reference>
<dbReference type="Pfam" id="PF16275">
    <property type="entry name" value="SF1-HH"/>
    <property type="match status" value="1"/>
</dbReference>
<accession>A0AAU9J9D4</accession>
<comment type="caution">
    <text evidence="3">The sequence shown here is derived from an EMBL/GenBank/DDBJ whole genome shotgun (WGS) entry which is preliminary data.</text>
</comment>
<proteinExistence type="predicted"/>
<dbReference type="Gene3D" id="6.10.140.1790">
    <property type="match status" value="1"/>
</dbReference>
<evidence type="ECO:0000313" key="4">
    <source>
        <dbReference type="Proteomes" id="UP001162131"/>
    </source>
</evidence>
<dbReference type="InterPro" id="IPR032570">
    <property type="entry name" value="SF1-HH"/>
</dbReference>
<keyword evidence="4" id="KW-1185">Reference proteome</keyword>
<dbReference type="InterPro" id="IPR047086">
    <property type="entry name" value="SF1-HH_sf"/>
</dbReference>
<name>A0AAU9J9D4_9CILI</name>
<dbReference type="AlphaFoldDB" id="A0AAU9J9D4"/>
<feature type="region of interest" description="Disordered" evidence="1">
    <location>
        <begin position="116"/>
        <end position="135"/>
    </location>
</feature>
<organism evidence="3 4">
    <name type="scientific">Blepharisma stoltei</name>
    <dbReference type="NCBI Taxonomy" id="1481888"/>
    <lineage>
        <taxon>Eukaryota</taxon>
        <taxon>Sar</taxon>
        <taxon>Alveolata</taxon>
        <taxon>Ciliophora</taxon>
        <taxon>Postciliodesmatophora</taxon>
        <taxon>Heterotrichea</taxon>
        <taxon>Heterotrichida</taxon>
        <taxon>Blepharismidae</taxon>
        <taxon>Blepharisma</taxon>
    </lineage>
</organism>
<sequence>MRQGGNSSTEVSIVPIDSEKPKQVNLYQISARKSRWEDGDSFRVSKRNSELVNTSKGIQYSRWSIDKTFTPPPLTHIPEFLTKDQLELILRQARIEDISRRLTANDYEIQDIEIRSPSPEPIYDPKTGQRVNTRESRAKEKLLKERNLCIEECLKIDPQYKPPADYKPPKAMRKLYIPQYGTAPPQSYGLAEKRKKHLKRKLIVKFIYVAKVLQEEKTIILKAKKSQCTF</sequence>
<dbReference type="Proteomes" id="UP001162131">
    <property type="component" value="Unassembled WGS sequence"/>
</dbReference>
<evidence type="ECO:0000256" key="1">
    <source>
        <dbReference type="SAM" id="MobiDB-lite"/>
    </source>
</evidence>
<protein>
    <recommendedName>
        <fullName evidence="2">Splicing factor 1 helix-hairpin domain-containing protein</fullName>
    </recommendedName>
</protein>
<feature type="domain" description="Splicing factor 1 helix-hairpin" evidence="2">
    <location>
        <begin position="61"/>
        <end position="167"/>
    </location>
</feature>
<dbReference type="EMBL" id="CAJZBQ010000018">
    <property type="protein sequence ID" value="CAG9317305.1"/>
    <property type="molecule type" value="Genomic_DNA"/>
</dbReference>
<evidence type="ECO:0000259" key="2">
    <source>
        <dbReference type="Pfam" id="PF16275"/>
    </source>
</evidence>
<evidence type="ECO:0000313" key="3">
    <source>
        <dbReference type="EMBL" id="CAG9317305.1"/>
    </source>
</evidence>
<gene>
    <name evidence="3" type="ORF">BSTOLATCC_MIC18557</name>
</gene>